<keyword evidence="3" id="KW-1185">Reference proteome</keyword>
<dbReference type="EnsemblMetazoa" id="XM_016986743">
    <property type="protein sequence ID" value="XP_016842232"/>
    <property type="gene ID" value="LOC100116268"/>
</dbReference>
<dbReference type="Proteomes" id="UP000002358">
    <property type="component" value="Chromosome 1"/>
</dbReference>
<name>A0A7M7J5C0_NASVI</name>
<sequence>MTDANDNIESNFSFRIFDLYRRFVELLKINPDFLIEFKSGQPKEEICRDMIHKTFQHHQKEDKILHLLKYLNKNAKTIANHAENTPNNWADAIKYTDQCKKLIRKYFRTNAIDIKKDNFNLDEVTEGIGEFLHIVPNKVQLEAIKDYLMHDLQNPKRAIIPQKSSTKNKKKSNKSSKESTDVNANDSIEIAMEVIFNDSLKSGNNDDYQNYQKSAEIARLLKENNAKSQNELLHIAEDTKSSLEESVQSLIRVEDSSNEDEDIDIEIESPEYERLKSSNENLTNAVIESPHICKELKRSSVGYGDYESIKKKVCTQKDFHQSELSMDQHQSEICSKNDEFSEHEKIRTSTSDSTETLSTVENVKANISRINSKEDLLNILEDIKIKTEEEIVLLNFDKHTLTVTENSSSNREQNYLNPLSMTYHDAFKLMESIMAFCAFKNETSIEEFLILRRTRDKMLWRSLKETKKENQ</sequence>
<feature type="region of interest" description="Disordered" evidence="1">
    <location>
        <begin position="156"/>
        <end position="183"/>
    </location>
</feature>
<accession>A0A7M7J5C0</accession>
<dbReference type="OrthoDB" id="7701587at2759"/>
<evidence type="ECO:0000313" key="3">
    <source>
        <dbReference type="Proteomes" id="UP000002358"/>
    </source>
</evidence>
<dbReference type="RefSeq" id="XP_016842232.1">
    <property type="nucleotide sequence ID" value="XM_016986743.3"/>
</dbReference>
<dbReference type="RefSeq" id="XP_008218013.1">
    <property type="nucleotide sequence ID" value="XM_008219791.4"/>
</dbReference>
<dbReference type="InParanoid" id="A0A7M7J5C0"/>
<dbReference type="AlphaFoldDB" id="A0A7M7J5C0"/>
<evidence type="ECO:0000256" key="1">
    <source>
        <dbReference type="SAM" id="MobiDB-lite"/>
    </source>
</evidence>
<evidence type="ECO:0000313" key="2">
    <source>
        <dbReference type="EnsemblMetazoa" id="XP_016842232"/>
    </source>
</evidence>
<proteinExistence type="predicted"/>
<reference evidence="2" key="1">
    <citation type="submission" date="2021-01" db="UniProtKB">
        <authorList>
            <consortium name="EnsemblMetazoa"/>
        </authorList>
    </citation>
    <scope>IDENTIFICATION</scope>
</reference>
<dbReference type="GeneID" id="100116268"/>
<protein>
    <submittedName>
        <fullName evidence="2">Uncharacterized protein</fullName>
    </submittedName>
</protein>
<dbReference type="KEGG" id="nvi:100116268"/>
<organism evidence="2 3">
    <name type="scientific">Nasonia vitripennis</name>
    <name type="common">Parasitic wasp</name>
    <dbReference type="NCBI Taxonomy" id="7425"/>
    <lineage>
        <taxon>Eukaryota</taxon>
        <taxon>Metazoa</taxon>
        <taxon>Ecdysozoa</taxon>
        <taxon>Arthropoda</taxon>
        <taxon>Hexapoda</taxon>
        <taxon>Insecta</taxon>
        <taxon>Pterygota</taxon>
        <taxon>Neoptera</taxon>
        <taxon>Endopterygota</taxon>
        <taxon>Hymenoptera</taxon>
        <taxon>Apocrita</taxon>
        <taxon>Proctotrupomorpha</taxon>
        <taxon>Chalcidoidea</taxon>
        <taxon>Pteromalidae</taxon>
        <taxon>Pteromalinae</taxon>
        <taxon>Nasonia</taxon>
    </lineage>
</organism>
<dbReference type="EnsemblMetazoa" id="XM_008219791">
    <property type="protein sequence ID" value="XP_008218013"/>
    <property type="gene ID" value="LOC100116268"/>
</dbReference>